<sequence length="270" mass="30836">MSFRMLHWVHKIGNYSKSKQFYEKELNMVEQRHESFDAGCEAACNGRYNLSWTKTMIGYGPEDLHFVLELTANHGIKSYKLGNDFREIVIHHDKAAESKQTIVDPNGYTYVLVNRERDLEESERNSFEHDQVQYISLHTKNLEKQIQFYTQVLGMQVFKRGENRALLGFAQDQAKIEFVQLSESEELIHGEAFGRLAISSKVDIKEMHQKVLKAKEEEVFVSTGISIVKEPIVLPTPGKADVEVVIISDCDGYEICLAEETGFLALALGK</sequence>
<evidence type="ECO:0000313" key="4">
    <source>
        <dbReference type="EMBL" id="EFC42741.1"/>
    </source>
</evidence>
<name>D2VKR8_NAEGR</name>
<dbReference type="InterPro" id="IPR043194">
    <property type="entry name" value="GLOD4_C"/>
</dbReference>
<dbReference type="OrthoDB" id="1545884at2759"/>
<dbReference type="PROSITE" id="PS51819">
    <property type="entry name" value="VOC"/>
    <property type="match status" value="1"/>
</dbReference>
<dbReference type="PANTHER" id="PTHR46466">
    <property type="entry name" value="GLYOXALASE DOMAIN-CONTAINING PROTEIN 4"/>
    <property type="match status" value="1"/>
</dbReference>
<accession>D2VKR8</accession>
<evidence type="ECO:0000256" key="2">
    <source>
        <dbReference type="ARBA" id="ARBA00022737"/>
    </source>
</evidence>
<dbReference type="SUPFAM" id="SSF54593">
    <property type="entry name" value="Glyoxalase/Bleomycin resistance protein/Dihydroxybiphenyl dioxygenase"/>
    <property type="match status" value="2"/>
</dbReference>
<dbReference type="RefSeq" id="XP_002675485.1">
    <property type="nucleotide sequence ID" value="XM_002675439.1"/>
</dbReference>
<dbReference type="GeneID" id="8854883"/>
<dbReference type="InterPro" id="IPR037523">
    <property type="entry name" value="VOC_core"/>
</dbReference>
<dbReference type="VEuPathDB" id="AmoebaDB:NAEGRDRAFT_80346"/>
<dbReference type="OMA" id="CDAECNG"/>
<evidence type="ECO:0000256" key="1">
    <source>
        <dbReference type="ARBA" id="ARBA00010363"/>
    </source>
</evidence>
<dbReference type="Pfam" id="PF21701">
    <property type="entry name" value="GLOD4_C"/>
    <property type="match status" value="1"/>
</dbReference>
<protein>
    <submittedName>
        <fullName evidence="4">Uncharacterized protein FM150</fullName>
    </submittedName>
</protein>
<dbReference type="PANTHER" id="PTHR46466:SF1">
    <property type="entry name" value="GLYOXALASE DOMAIN-CONTAINING PROTEIN 4"/>
    <property type="match status" value="1"/>
</dbReference>
<dbReference type="InterPro" id="IPR029068">
    <property type="entry name" value="Glyas_Bleomycin-R_OHBP_Dase"/>
</dbReference>
<evidence type="ECO:0000313" key="5">
    <source>
        <dbReference type="Proteomes" id="UP000006671"/>
    </source>
</evidence>
<gene>
    <name evidence="4" type="primary">FM150</name>
    <name evidence="4" type="ORF">NAEGRDRAFT_80346</name>
</gene>
<dbReference type="STRING" id="5762.D2VKR8"/>
<dbReference type="CDD" id="cd16357">
    <property type="entry name" value="GLOD4_C"/>
    <property type="match status" value="1"/>
</dbReference>
<dbReference type="AlphaFoldDB" id="D2VKR8"/>
<dbReference type="InterPro" id="IPR043193">
    <property type="entry name" value="GLOD4"/>
</dbReference>
<keyword evidence="5" id="KW-1185">Reference proteome</keyword>
<keyword evidence="2" id="KW-0677">Repeat</keyword>
<dbReference type="EMBL" id="GG738878">
    <property type="protein sequence ID" value="EFC42741.1"/>
    <property type="molecule type" value="Genomic_DNA"/>
</dbReference>
<feature type="domain" description="VOC" evidence="3">
    <location>
        <begin position="131"/>
        <end position="260"/>
    </location>
</feature>
<dbReference type="Gene3D" id="3.10.180.10">
    <property type="entry name" value="2,3-Dihydroxybiphenyl 1,2-Dioxygenase, domain 1"/>
    <property type="match status" value="2"/>
</dbReference>
<dbReference type="InParanoid" id="D2VKR8"/>
<reference evidence="4 5" key="1">
    <citation type="journal article" date="2010" name="Cell">
        <title>The genome of Naegleria gruberi illuminates early eukaryotic versatility.</title>
        <authorList>
            <person name="Fritz-Laylin L.K."/>
            <person name="Prochnik S.E."/>
            <person name="Ginger M.L."/>
            <person name="Dacks J.B."/>
            <person name="Carpenter M.L."/>
            <person name="Field M.C."/>
            <person name="Kuo A."/>
            <person name="Paredez A."/>
            <person name="Chapman J."/>
            <person name="Pham J."/>
            <person name="Shu S."/>
            <person name="Neupane R."/>
            <person name="Cipriano M."/>
            <person name="Mancuso J."/>
            <person name="Tu H."/>
            <person name="Salamov A."/>
            <person name="Lindquist E."/>
            <person name="Shapiro H."/>
            <person name="Lucas S."/>
            <person name="Grigoriev I.V."/>
            <person name="Cande W.Z."/>
            <person name="Fulton C."/>
            <person name="Rokhsar D.S."/>
            <person name="Dawson S.C."/>
        </authorList>
    </citation>
    <scope>NUCLEOTIDE SEQUENCE [LARGE SCALE GENOMIC DNA]</scope>
    <source>
        <strain evidence="4 5">NEG-M</strain>
    </source>
</reference>
<evidence type="ECO:0000259" key="3">
    <source>
        <dbReference type="PROSITE" id="PS51819"/>
    </source>
</evidence>
<dbReference type="Proteomes" id="UP000006671">
    <property type="component" value="Unassembled WGS sequence"/>
</dbReference>
<dbReference type="KEGG" id="ngr:NAEGRDRAFT_80346"/>
<organism evidence="5">
    <name type="scientific">Naegleria gruberi</name>
    <name type="common">Amoeba</name>
    <dbReference type="NCBI Taxonomy" id="5762"/>
    <lineage>
        <taxon>Eukaryota</taxon>
        <taxon>Discoba</taxon>
        <taxon>Heterolobosea</taxon>
        <taxon>Tetramitia</taxon>
        <taxon>Eutetramitia</taxon>
        <taxon>Vahlkampfiidae</taxon>
        <taxon>Naegleria</taxon>
    </lineage>
</organism>
<comment type="similarity">
    <text evidence="1">Belongs to the glyoxalase I family.</text>
</comment>
<proteinExistence type="inferred from homology"/>
<dbReference type="eggNOG" id="KOG2943">
    <property type="taxonomic scope" value="Eukaryota"/>
</dbReference>